<keyword evidence="2" id="KW-0808">Transferase</keyword>
<accession>D8TJD6</accession>
<keyword evidence="3" id="KW-0949">S-adenosyl-L-methionine</keyword>
<dbReference type="AlphaFoldDB" id="D8TJD6"/>
<feature type="compositionally biased region" description="Gly residues" evidence="4">
    <location>
        <begin position="260"/>
        <end position="289"/>
    </location>
</feature>
<feature type="domain" description="Rubisco LSMT substrate-binding" evidence="5">
    <location>
        <begin position="391"/>
        <end position="474"/>
    </location>
</feature>
<feature type="compositionally biased region" description="Low complexity" evidence="4">
    <location>
        <begin position="179"/>
        <end position="190"/>
    </location>
</feature>
<dbReference type="OrthoDB" id="441812at2759"/>
<feature type="compositionally biased region" description="Low complexity" evidence="4">
    <location>
        <begin position="474"/>
        <end position="487"/>
    </location>
</feature>
<dbReference type="eggNOG" id="KOG1337">
    <property type="taxonomic scope" value="Eukaryota"/>
</dbReference>
<dbReference type="Pfam" id="PF09273">
    <property type="entry name" value="Rubis-subs-bind"/>
    <property type="match status" value="1"/>
</dbReference>
<dbReference type="GeneID" id="9617422"/>
<sequence>MADQELTSWCMLNGVTFNGIVAAFVSEGWRGIVATRDLQPGEAVLRVPERLLLTTRSAARDPQLAAALQRHTERSRGVAAAPSCGGGCGLGPHQVLACHLLLEVSRGPQSFWWPYLKQLPRSYTSLANFSPDDVAELQLQDALDAAEAAVERARTEWRQALHVLHDLPAPCTYPGAPPAASRRTVTSTTTNRLGRRTHRGLADRLPRALACLQPPQPHLMPVLLPSTPQWLPRCLAPQALSADSAAVGKGNDNAKSGVYDGDGGDVNGGGSGGYDDGGGSDVGGSGGGTLANTGGRDEEDCEYTIAGDGMWDEATQQYCIVVRRPYREGEQVMLCYGRYTNLELLEYYGFVLEGNLHDTARLDPALLPLPSAARTAGGAPHLAPSDCFLHANGQPSWQLLHLLRYCAASPVERRSAGHLMAAGERVSEQGDRLALKWLHAACGSQLAALPTTVVQDLELLRQLNGTQEPEVRQRQQQQQQQNEVVPRPQHEAVCEAVAAAVSPVALGAGMSPRKEVAQATEEGPGAAEPPGAARDVAVAGATKAAAVPNCTPQSHAPPSQPAAVPTEAAAASGGVSARALSDGLTCARLALQWRIQQKQILLRALRYAEDVLGPDAHAAAARGRPPVLAGGLSALIQRQRKVLAPTRPSYNQDDLSPA</sequence>
<organism evidence="7">
    <name type="scientific">Volvox carteri f. nagariensis</name>
    <dbReference type="NCBI Taxonomy" id="3068"/>
    <lineage>
        <taxon>Eukaryota</taxon>
        <taxon>Viridiplantae</taxon>
        <taxon>Chlorophyta</taxon>
        <taxon>core chlorophytes</taxon>
        <taxon>Chlorophyceae</taxon>
        <taxon>CS clade</taxon>
        <taxon>Chlamydomonadales</taxon>
        <taxon>Volvocaceae</taxon>
        <taxon>Volvox</taxon>
    </lineage>
</organism>
<protein>
    <recommendedName>
        <fullName evidence="5">Rubisco LSMT substrate-binding domain-containing protein</fullName>
    </recommendedName>
</protein>
<feature type="region of interest" description="Disordered" evidence="4">
    <location>
        <begin position="512"/>
        <end position="533"/>
    </location>
</feature>
<dbReference type="InterPro" id="IPR050600">
    <property type="entry name" value="SETD3_SETD6_MTase"/>
</dbReference>
<evidence type="ECO:0000259" key="5">
    <source>
        <dbReference type="Pfam" id="PF09273"/>
    </source>
</evidence>
<dbReference type="InterPro" id="IPR015353">
    <property type="entry name" value="Rubisco_LSMT_subst-bd"/>
</dbReference>
<dbReference type="EMBL" id="GL378324">
    <property type="protein sequence ID" value="EFJ52354.1"/>
    <property type="molecule type" value="Genomic_DNA"/>
</dbReference>
<evidence type="ECO:0000313" key="7">
    <source>
        <dbReference type="Proteomes" id="UP000001058"/>
    </source>
</evidence>
<keyword evidence="1" id="KW-0489">Methyltransferase</keyword>
<keyword evidence="7" id="KW-1185">Reference proteome</keyword>
<dbReference type="FunCoup" id="D8TJD6">
    <property type="interactions" value="113"/>
</dbReference>
<dbReference type="InParanoid" id="D8TJD6"/>
<dbReference type="GO" id="GO:0016279">
    <property type="term" value="F:protein-lysine N-methyltransferase activity"/>
    <property type="evidence" value="ECO:0007669"/>
    <property type="project" value="TreeGrafter"/>
</dbReference>
<feature type="region of interest" description="Disordered" evidence="4">
    <location>
        <begin position="174"/>
        <end position="193"/>
    </location>
</feature>
<dbReference type="InterPro" id="IPR036464">
    <property type="entry name" value="Rubisco_LSMT_subst-bd_sf"/>
</dbReference>
<dbReference type="RefSeq" id="XP_002946427.1">
    <property type="nucleotide sequence ID" value="XM_002946381.1"/>
</dbReference>
<feature type="region of interest" description="Disordered" evidence="4">
    <location>
        <begin position="245"/>
        <end position="297"/>
    </location>
</feature>
<reference evidence="6 7" key="1">
    <citation type="journal article" date="2010" name="Science">
        <title>Genomic analysis of organismal complexity in the multicellular green alga Volvox carteri.</title>
        <authorList>
            <person name="Prochnik S.E."/>
            <person name="Umen J."/>
            <person name="Nedelcu A.M."/>
            <person name="Hallmann A."/>
            <person name="Miller S.M."/>
            <person name="Nishii I."/>
            <person name="Ferris P."/>
            <person name="Kuo A."/>
            <person name="Mitros T."/>
            <person name="Fritz-Laylin L.K."/>
            <person name="Hellsten U."/>
            <person name="Chapman J."/>
            <person name="Simakov O."/>
            <person name="Rensing S.A."/>
            <person name="Terry A."/>
            <person name="Pangilinan J."/>
            <person name="Kapitonov V."/>
            <person name="Jurka J."/>
            <person name="Salamov A."/>
            <person name="Shapiro H."/>
            <person name="Schmutz J."/>
            <person name="Grimwood J."/>
            <person name="Lindquist E."/>
            <person name="Lucas S."/>
            <person name="Grigoriev I.V."/>
            <person name="Schmitt R."/>
            <person name="Kirk D."/>
            <person name="Rokhsar D.S."/>
        </authorList>
    </citation>
    <scope>NUCLEOTIDE SEQUENCE [LARGE SCALE GENOMIC DNA]</scope>
    <source>
        <strain evidence="7">f. Nagariensis / Eve</strain>
    </source>
</reference>
<gene>
    <name evidence="6" type="ORF">VOLCADRAFT_86703</name>
</gene>
<evidence type="ECO:0000256" key="3">
    <source>
        <dbReference type="ARBA" id="ARBA00022691"/>
    </source>
</evidence>
<evidence type="ECO:0000256" key="2">
    <source>
        <dbReference type="ARBA" id="ARBA00022679"/>
    </source>
</evidence>
<dbReference type="SUPFAM" id="SSF81822">
    <property type="entry name" value="RuBisCo LSMT C-terminal, substrate-binding domain"/>
    <property type="match status" value="1"/>
</dbReference>
<dbReference type="PANTHER" id="PTHR13271:SF140">
    <property type="entry name" value="SET DOMAIN-CONTAINING PROTEIN"/>
    <property type="match status" value="1"/>
</dbReference>
<dbReference type="Gene3D" id="3.90.1420.10">
    <property type="entry name" value="Rubisco LSMT, substrate-binding domain"/>
    <property type="match status" value="1"/>
</dbReference>
<proteinExistence type="predicted"/>
<dbReference type="Proteomes" id="UP000001058">
    <property type="component" value="Unassembled WGS sequence"/>
</dbReference>
<dbReference type="CDD" id="cd10527">
    <property type="entry name" value="SET_LSMT"/>
    <property type="match status" value="1"/>
</dbReference>
<evidence type="ECO:0000256" key="4">
    <source>
        <dbReference type="SAM" id="MobiDB-lite"/>
    </source>
</evidence>
<dbReference type="InterPro" id="IPR046341">
    <property type="entry name" value="SET_dom_sf"/>
</dbReference>
<dbReference type="Gene3D" id="3.90.1410.10">
    <property type="entry name" value="set domain protein methyltransferase, domain 1"/>
    <property type="match status" value="2"/>
</dbReference>
<evidence type="ECO:0000256" key="1">
    <source>
        <dbReference type="ARBA" id="ARBA00022603"/>
    </source>
</evidence>
<name>D8TJD6_VOLCA</name>
<feature type="region of interest" description="Disordered" evidence="4">
    <location>
        <begin position="548"/>
        <end position="567"/>
    </location>
</feature>
<dbReference type="GO" id="GO:0032259">
    <property type="term" value="P:methylation"/>
    <property type="evidence" value="ECO:0007669"/>
    <property type="project" value="UniProtKB-KW"/>
</dbReference>
<feature type="region of interest" description="Disordered" evidence="4">
    <location>
        <begin position="468"/>
        <end position="487"/>
    </location>
</feature>
<dbReference type="KEGG" id="vcn:VOLCADRAFT_86703"/>
<feature type="compositionally biased region" description="Low complexity" evidence="4">
    <location>
        <begin position="521"/>
        <end position="533"/>
    </location>
</feature>
<dbReference type="PANTHER" id="PTHR13271">
    <property type="entry name" value="UNCHARACTERIZED PUTATIVE METHYLTRANSFERASE"/>
    <property type="match status" value="1"/>
</dbReference>
<evidence type="ECO:0000313" key="6">
    <source>
        <dbReference type="EMBL" id="EFJ52354.1"/>
    </source>
</evidence>
<dbReference type="SUPFAM" id="SSF82199">
    <property type="entry name" value="SET domain"/>
    <property type="match status" value="2"/>
</dbReference>